<feature type="region of interest" description="Disordered" evidence="14">
    <location>
        <begin position="1293"/>
        <end position="1341"/>
    </location>
</feature>
<keyword evidence="10" id="KW-0505">Motor protein</keyword>
<dbReference type="GO" id="GO:0060271">
    <property type="term" value="P:cilium assembly"/>
    <property type="evidence" value="ECO:0007669"/>
    <property type="project" value="UniProtKB-ARBA"/>
</dbReference>
<keyword evidence="9" id="KW-0969">Cilium</keyword>
<evidence type="ECO:0000256" key="12">
    <source>
        <dbReference type="ARBA" id="ARBA00023273"/>
    </source>
</evidence>
<dbReference type="InterPro" id="IPR024317">
    <property type="entry name" value="Dynein_heavy_chain_D4_dom"/>
</dbReference>
<dbReference type="InterPro" id="IPR043160">
    <property type="entry name" value="Dynein_C_barrel"/>
</dbReference>
<dbReference type="Gene3D" id="1.20.920.20">
    <property type="match status" value="1"/>
</dbReference>
<name>A0A8J4FPM7_9CHLO</name>
<dbReference type="Gene3D" id="1.10.8.720">
    <property type="entry name" value="Region D6 of dynein motor"/>
    <property type="match status" value="1"/>
</dbReference>
<dbReference type="InterPro" id="IPR035706">
    <property type="entry name" value="AAA_9"/>
</dbReference>
<dbReference type="Pfam" id="PF18199">
    <property type="entry name" value="Dynein_C"/>
    <property type="match status" value="1"/>
</dbReference>
<dbReference type="GO" id="GO:0005930">
    <property type="term" value="C:axoneme"/>
    <property type="evidence" value="ECO:0007669"/>
    <property type="project" value="UniProtKB-SubCell"/>
</dbReference>
<keyword evidence="11" id="KW-0206">Cytoskeleton</keyword>
<feature type="domain" description="Dynein heavy chain ATP-binding dynein motor region" evidence="18">
    <location>
        <begin position="652"/>
        <end position="873"/>
    </location>
</feature>
<evidence type="ECO:0000256" key="1">
    <source>
        <dbReference type="ARBA" id="ARBA00004430"/>
    </source>
</evidence>
<feature type="coiled-coil region" evidence="13">
    <location>
        <begin position="512"/>
        <end position="546"/>
    </location>
</feature>
<dbReference type="InterPro" id="IPR041228">
    <property type="entry name" value="Dynein_C"/>
</dbReference>
<accession>A0A8J4FPM7</accession>
<feature type="domain" description="Dynein heavy chain region D6 P-loop" evidence="15">
    <location>
        <begin position="1145"/>
        <end position="1257"/>
    </location>
</feature>
<dbReference type="FunFam" id="1.20.920.20:FF:000006">
    <property type="entry name" value="Dynein, axonemal, heavy chain 6"/>
    <property type="match status" value="1"/>
</dbReference>
<dbReference type="InterPro" id="IPR041658">
    <property type="entry name" value="AAA_lid_11"/>
</dbReference>
<dbReference type="Pfam" id="PF12781">
    <property type="entry name" value="AAA_9"/>
    <property type="match status" value="1"/>
</dbReference>
<evidence type="ECO:0000256" key="8">
    <source>
        <dbReference type="ARBA" id="ARBA00023054"/>
    </source>
</evidence>
<dbReference type="Gene3D" id="1.10.8.1220">
    <property type="match status" value="1"/>
</dbReference>
<keyword evidence="8 13" id="KW-0175">Coiled coil</keyword>
<evidence type="ECO:0008006" key="23">
    <source>
        <dbReference type="Google" id="ProtNLM"/>
    </source>
</evidence>
<keyword evidence="7" id="KW-0243">Dynein</keyword>
<evidence type="ECO:0000256" key="10">
    <source>
        <dbReference type="ARBA" id="ARBA00023175"/>
    </source>
</evidence>
<sequence>AVEHVTRIARVLRQEGGHVLCVGVGGSGRRSLARLAAFISGMDAFQVEISRSYGLNEWREDLRRLTRNAGAAEKPTVFLFGDSQAAQESFVEDVNSLINSGEVPNLFPHEDRAAICEAVRAAAKRSDPSASDSPAALWSFFVARCRANLHVVLCFSPAGDAFRERLRRFPSLVNCCTIDWFHAWPDDALDAVAAKLLMEVQLQPDERTRVKDLCKTFHSQAAAVSETFRHDTGRHNYVTPTSFLELISCFGTLLKSRREKVLTQQQKYENGLDKLQFTAEQVTIMKNELQAMSPVLARTVAETEQLLSEIAREKEQVVEPKRALVDKEVKQSDEAAAAAGAIKEECKAILSEALPALEAAIQALDTIKSADIKIVQTFKSPPAVVKLVLEAVCVLLDVKPTLLPDPNMAGRKIVDWWDASKRLLMDPQFIQRLKDYDRDNIPQRIIDKIRKEYAGDPDFTPANAAKASSAAEGLCKWVHAMDQYDKVAKVVAPKRAALAVAEAEYGRVLSGLHAKQAELRALEAKLAGLEAKLEESQKRKARLEADTHACALKLDRAEQLLGGLGGEKERWTQAASVLRGQMGGVAGDMLLAAGAVAYLGAFTMPYRDRAMAGWCEAVHAAGVRTSASLAGPGGAVSSFSLTAVLGDPVTIRSWVIHGLPNDSFSIDSAVIAANSRRWPLCIDPQGQANRWIKAMNESKKIKVMKLTDPDYLRALETSISFGLPVLLENVGESLDPSLDPLLLRQTFKQGASLVLRLGDNLVEYSDQFRLYMTTALRNPHFLPETAVKVALLNFMITPEGLSDQLLGVAVAAEMPQLEEQRQTLVVASAENARQLAEIENRILAVMSTTEGNLLEDATAVGVLSEAKRLSNDISAKQAVAERTQAALDAARRRYRPVAEVAATVFFAIADLASVEGMYQYSLAWFIGLFVRSIQASAAESGGGGGGGGGAATSDGPADLGARLQSIERHFLYAAYCNVARSLFERHKLLLSFLLASRLAAHRGKLPPEQLRFLIQGGGGAAAAAGTASTGHGTAPEGIPARAWVEVLALSTLPGGLFTSLPTYIQQRPEQWTALVEASEPHSRPLPDPVDSMLGSFQRLLVIRCLRPDKLVPALEAWVVGELGTRFVSPPPLDLAAAFTESSSVAVPLLFVLSPGTDPWAALLRFAEERAQSGKLQVISLGKGQGPRAEAMIEAARRMGSWVLLQNCHLAPSWMPSLERIWEAIREDNTDRNFRLWLTSMPTAAFPPTLLQAAVKMTYEPPAGLKSNMRRSLALEPLSDHLFWELEGVGGPHSAMAPAAAAAAQQQQQQRQRQRASSEVEDRRRGGGDTGGGSGAVSPTPSPPTLKRLLFGLVFLHAAVQERRRYGPIGWNVPYGFDDGDLRISARQMRLYVQDSVTRSNPVPYEALRYAIGECNYGGRVTDDKDRRLLGTLLRRIVAPETADNAHAELLTRRRRDSDDDGGLLGMAMAIGGSAGARGGGMGPGGKGPLVVEVPDTTTLEGFVSYVDTLPSSAPPDVFGLHPNADISKDLATTNDLLSSLTSACGGLAGGGSGGGSNGSGGGGSTAASAAAATAAAAGEVVRDILGRLPVDFDLEAVAAAFPVLYHQSMNQVLVQEMSRYNRLLGLLRNSLTQLGRAVAGLQLLSPELEAVLAAVAAGQVPAAWKAHSYPSLKPLGPFISDLLARLAFLSDWAANGSPAAFWIGAFFFPPAFTTAALQNFARHHVLPIDLVGFDFEVLRAQDSSSLTAPPPAGVFVHGLFLEGAAWDRTGGCLTEQDPKQLHCAAPPIWFKPVKLADLRPSACYDCPVYRTADRRGVLATTGHSTNFLMNVALPLGLPPSAPPADLRQLQDHWILRGTCLLTSLPE</sequence>
<dbReference type="SUPFAM" id="SSF52540">
    <property type="entry name" value="P-loop containing nucleoside triphosphate hydrolases"/>
    <property type="match status" value="1"/>
</dbReference>
<keyword evidence="6" id="KW-0067">ATP-binding</keyword>
<dbReference type="OrthoDB" id="530159at2759"/>
<evidence type="ECO:0000259" key="20">
    <source>
        <dbReference type="Pfam" id="PF18199"/>
    </source>
</evidence>
<dbReference type="PANTHER" id="PTHR45703">
    <property type="entry name" value="DYNEIN HEAVY CHAIN"/>
    <property type="match status" value="1"/>
</dbReference>
<dbReference type="FunFam" id="3.10.490.20:FF:000008">
    <property type="entry name" value="dynein heavy chain 2, axonemal"/>
    <property type="match status" value="1"/>
</dbReference>
<dbReference type="FunFam" id="1.10.8.1220:FF:000001">
    <property type="entry name" value="Dynein axonemal heavy chain 5"/>
    <property type="match status" value="1"/>
</dbReference>
<evidence type="ECO:0000259" key="19">
    <source>
        <dbReference type="Pfam" id="PF18198"/>
    </source>
</evidence>
<dbReference type="GO" id="GO:0005874">
    <property type="term" value="C:microtubule"/>
    <property type="evidence" value="ECO:0007669"/>
    <property type="project" value="UniProtKB-KW"/>
</dbReference>
<dbReference type="Gene3D" id="3.10.490.20">
    <property type="match status" value="1"/>
</dbReference>
<dbReference type="Pfam" id="PF12780">
    <property type="entry name" value="AAA_8"/>
    <property type="match status" value="1"/>
</dbReference>
<dbReference type="InterPro" id="IPR026983">
    <property type="entry name" value="DHC"/>
</dbReference>
<evidence type="ECO:0000256" key="4">
    <source>
        <dbReference type="ARBA" id="ARBA00022741"/>
    </source>
</evidence>
<evidence type="ECO:0000259" key="15">
    <source>
        <dbReference type="Pfam" id="PF03028"/>
    </source>
</evidence>
<evidence type="ECO:0000313" key="21">
    <source>
        <dbReference type="EMBL" id="GIL82190.1"/>
    </source>
</evidence>
<gene>
    <name evidence="21" type="ORF">Vretifemale_11083</name>
</gene>
<dbReference type="FunFam" id="3.40.50.300:FF:001145">
    <property type="entry name" value="Putative dynein heavy chain"/>
    <property type="match status" value="1"/>
</dbReference>
<dbReference type="Pfam" id="PF12777">
    <property type="entry name" value="MT"/>
    <property type="match status" value="1"/>
</dbReference>
<evidence type="ECO:0000259" key="17">
    <source>
        <dbReference type="Pfam" id="PF12780"/>
    </source>
</evidence>
<dbReference type="Gene3D" id="3.40.50.300">
    <property type="entry name" value="P-loop containing nucleotide triphosphate hydrolases"/>
    <property type="match status" value="3"/>
</dbReference>
<feature type="compositionally biased region" description="Basic and acidic residues" evidence="14">
    <location>
        <begin position="1315"/>
        <end position="1326"/>
    </location>
</feature>
<evidence type="ECO:0000256" key="5">
    <source>
        <dbReference type="ARBA" id="ARBA00022794"/>
    </source>
</evidence>
<dbReference type="Gene3D" id="1.20.1270.280">
    <property type="match status" value="1"/>
</dbReference>
<dbReference type="InterPro" id="IPR004273">
    <property type="entry name" value="Dynein_heavy_D6_P-loop"/>
</dbReference>
<keyword evidence="4" id="KW-0547">Nucleotide-binding</keyword>
<feature type="compositionally biased region" description="Low complexity" evidence="14">
    <location>
        <begin position="1298"/>
        <end position="1310"/>
    </location>
</feature>
<keyword evidence="3" id="KW-0493">Microtubule</keyword>
<dbReference type="FunFam" id="3.40.50.300:FF:000362">
    <property type="entry name" value="Dynein, axonemal, heavy chain 6"/>
    <property type="match status" value="1"/>
</dbReference>
<evidence type="ECO:0000256" key="7">
    <source>
        <dbReference type="ARBA" id="ARBA00023017"/>
    </source>
</evidence>
<dbReference type="FunFam" id="1.20.1270.280:FF:000018">
    <property type="entry name" value="Dynein heavy chain 4"/>
    <property type="match status" value="1"/>
</dbReference>
<dbReference type="Pfam" id="PF03028">
    <property type="entry name" value="Dynein_heavy"/>
    <property type="match status" value="1"/>
</dbReference>
<proteinExistence type="predicted"/>
<feature type="domain" description="Dynein heavy chain C-terminal" evidence="20">
    <location>
        <begin position="1533"/>
        <end position="1862"/>
    </location>
</feature>
<evidence type="ECO:0000313" key="22">
    <source>
        <dbReference type="Proteomes" id="UP000747110"/>
    </source>
</evidence>
<feature type="domain" description="Dynein heavy chain AAA module D4" evidence="17">
    <location>
        <begin position="1"/>
        <end position="253"/>
    </location>
</feature>
<evidence type="ECO:0000256" key="11">
    <source>
        <dbReference type="ARBA" id="ARBA00023212"/>
    </source>
</evidence>
<comment type="caution">
    <text evidence="21">The sequence shown here is derived from an EMBL/GenBank/DDBJ whole genome shotgun (WGS) entry which is preliminary data.</text>
</comment>
<keyword evidence="22" id="KW-1185">Reference proteome</keyword>
<dbReference type="EMBL" id="BNCP01000023">
    <property type="protein sequence ID" value="GIL82190.1"/>
    <property type="molecule type" value="Genomic_DNA"/>
</dbReference>
<evidence type="ECO:0000256" key="9">
    <source>
        <dbReference type="ARBA" id="ARBA00023069"/>
    </source>
</evidence>
<dbReference type="FunFam" id="3.40.50.300:FF:002141">
    <property type="entry name" value="Dynein heavy chain"/>
    <property type="match status" value="1"/>
</dbReference>
<keyword evidence="2" id="KW-0963">Cytoplasm</keyword>
<evidence type="ECO:0000256" key="13">
    <source>
        <dbReference type="SAM" id="Coils"/>
    </source>
</evidence>
<feature type="domain" description="Dynein heavy chain AAA lid" evidence="19">
    <location>
        <begin position="1346"/>
        <end position="1445"/>
    </location>
</feature>
<evidence type="ECO:0000259" key="16">
    <source>
        <dbReference type="Pfam" id="PF12777"/>
    </source>
</evidence>
<dbReference type="GO" id="GO:0005524">
    <property type="term" value="F:ATP binding"/>
    <property type="evidence" value="ECO:0007669"/>
    <property type="project" value="UniProtKB-KW"/>
</dbReference>
<dbReference type="InterPro" id="IPR042219">
    <property type="entry name" value="AAA_lid_11_sf"/>
</dbReference>
<evidence type="ECO:0000256" key="6">
    <source>
        <dbReference type="ARBA" id="ARBA00022840"/>
    </source>
</evidence>
<dbReference type="PANTHER" id="PTHR45703:SF35">
    <property type="entry name" value="DYNEIN HEAVY CHAIN"/>
    <property type="match status" value="1"/>
</dbReference>
<dbReference type="GO" id="GO:0045505">
    <property type="term" value="F:dynein intermediate chain binding"/>
    <property type="evidence" value="ECO:0007669"/>
    <property type="project" value="InterPro"/>
</dbReference>
<reference evidence="21" key="1">
    <citation type="journal article" date="2021" name="Proc. Natl. Acad. Sci. U.S.A.">
        <title>Three genomes in the algal genus Volvox reveal the fate of a haploid sex-determining region after a transition to homothallism.</title>
        <authorList>
            <person name="Yamamoto K."/>
            <person name="Hamaji T."/>
            <person name="Kawai-Toyooka H."/>
            <person name="Matsuzaki R."/>
            <person name="Takahashi F."/>
            <person name="Nishimura Y."/>
            <person name="Kawachi M."/>
            <person name="Noguchi H."/>
            <person name="Minakuchi Y."/>
            <person name="Umen J.G."/>
            <person name="Toyoda A."/>
            <person name="Nozaki H."/>
        </authorList>
    </citation>
    <scope>NUCLEOTIDE SEQUENCE</scope>
    <source>
        <strain evidence="21">NIES-3786</strain>
    </source>
</reference>
<keyword evidence="12" id="KW-0966">Cell projection</keyword>
<protein>
    <recommendedName>
        <fullName evidence="23">Dynein heavy chain</fullName>
    </recommendedName>
</protein>
<dbReference type="Proteomes" id="UP000747110">
    <property type="component" value="Unassembled WGS sequence"/>
</dbReference>
<feature type="non-terminal residue" evidence="21">
    <location>
        <position position="1"/>
    </location>
</feature>
<keyword evidence="5" id="KW-0970">Cilium biogenesis/degradation</keyword>
<organism evidence="21 22">
    <name type="scientific">Volvox reticuliferus</name>
    <dbReference type="NCBI Taxonomy" id="1737510"/>
    <lineage>
        <taxon>Eukaryota</taxon>
        <taxon>Viridiplantae</taxon>
        <taxon>Chlorophyta</taxon>
        <taxon>core chlorophytes</taxon>
        <taxon>Chlorophyceae</taxon>
        <taxon>CS clade</taxon>
        <taxon>Chlamydomonadales</taxon>
        <taxon>Volvocaceae</taxon>
        <taxon>Volvox</taxon>
    </lineage>
</organism>
<feature type="domain" description="Dynein heavy chain coiled coil stalk" evidence="16">
    <location>
        <begin position="267"/>
        <end position="611"/>
    </location>
</feature>
<evidence type="ECO:0000256" key="3">
    <source>
        <dbReference type="ARBA" id="ARBA00022701"/>
    </source>
</evidence>
<dbReference type="Pfam" id="PF18198">
    <property type="entry name" value="AAA_lid_11"/>
    <property type="match status" value="1"/>
</dbReference>
<dbReference type="InterPro" id="IPR024743">
    <property type="entry name" value="Dynein_HC_stalk"/>
</dbReference>
<evidence type="ECO:0000259" key="18">
    <source>
        <dbReference type="Pfam" id="PF12781"/>
    </source>
</evidence>
<evidence type="ECO:0000256" key="14">
    <source>
        <dbReference type="SAM" id="MobiDB-lite"/>
    </source>
</evidence>
<evidence type="ECO:0000256" key="2">
    <source>
        <dbReference type="ARBA" id="ARBA00022490"/>
    </source>
</evidence>
<dbReference type="InterPro" id="IPR027417">
    <property type="entry name" value="P-loop_NTPase"/>
</dbReference>
<dbReference type="GO" id="GO:0007018">
    <property type="term" value="P:microtubule-based movement"/>
    <property type="evidence" value="ECO:0007669"/>
    <property type="project" value="InterPro"/>
</dbReference>
<dbReference type="Gene3D" id="6.10.140.1060">
    <property type="match status" value="1"/>
</dbReference>
<dbReference type="GO" id="GO:0051959">
    <property type="term" value="F:dynein light intermediate chain binding"/>
    <property type="evidence" value="ECO:0007669"/>
    <property type="project" value="InterPro"/>
</dbReference>
<comment type="subcellular location">
    <subcellularLocation>
        <location evidence="1">Cytoplasm</location>
        <location evidence="1">Cytoskeleton</location>
        <location evidence="1">Cilium axoneme</location>
    </subcellularLocation>
</comment>
<dbReference type="GO" id="GO:0030286">
    <property type="term" value="C:dynein complex"/>
    <property type="evidence" value="ECO:0007669"/>
    <property type="project" value="UniProtKB-KW"/>
</dbReference>
<dbReference type="GO" id="GO:0008569">
    <property type="term" value="F:minus-end-directed microtubule motor activity"/>
    <property type="evidence" value="ECO:0007669"/>
    <property type="project" value="InterPro"/>
</dbReference>